<name>A0A6A7K0S0_LACHE</name>
<proteinExistence type="predicted"/>
<evidence type="ECO:0000256" key="2">
    <source>
        <dbReference type="ARBA" id="ARBA00022840"/>
    </source>
</evidence>
<evidence type="ECO:0000313" key="4">
    <source>
        <dbReference type="EMBL" id="MPW14143.1"/>
    </source>
</evidence>
<dbReference type="PROSITE" id="PS50893">
    <property type="entry name" value="ABC_TRANSPORTER_2"/>
    <property type="match status" value="1"/>
</dbReference>
<accession>A0A6A7K0S0</accession>
<dbReference type="InterPro" id="IPR027417">
    <property type="entry name" value="P-loop_NTPase"/>
</dbReference>
<dbReference type="GO" id="GO:0005524">
    <property type="term" value="F:ATP binding"/>
    <property type="evidence" value="ECO:0007669"/>
    <property type="project" value="UniProtKB-KW"/>
</dbReference>
<evidence type="ECO:0000313" key="5">
    <source>
        <dbReference type="Proteomes" id="UP000430466"/>
    </source>
</evidence>
<evidence type="ECO:0000256" key="1">
    <source>
        <dbReference type="ARBA" id="ARBA00022741"/>
    </source>
</evidence>
<dbReference type="AlphaFoldDB" id="A0A6A7K0S0"/>
<dbReference type="PANTHER" id="PTHR24221:SF654">
    <property type="entry name" value="ATP-BINDING CASSETTE SUB-FAMILY B MEMBER 6"/>
    <property type="match status" value="1"/>
</dbReference>
<feature type="domain" description="ABC transporter" evidence="3">
    <location>
        <begin position="8"/>
        <end position="208"/>
    </location>
</feature>
<dbReference type="SUPFAM" id="SSF52540">
    <property type="entry name" value="P-loop containing nucleoside triphosphate hydrolases"/>
    <property type="match status" value="1"/>
</dbReference>
<sequence length="209" mass="24133">MENVQYTIKTTDVTLRFHFDVNHNDRILIIGKSGVGKSTLLKIIDGNIIPDKGKVVELINKRIFLNPFNDIAYINQTPYIFSASIMENITLFDNKVDYHKVQKILNEVNLNSFSKEKLEDIKLEKNGISVSEGQKQKIEIARALFSHKSLILADEITANLDRNNAKKIRDLLFRIPNPVIEVAHHFNENDRRYTKVFRLDADGSLKRIR</sequence>
<protein>
    <submittedName>
        <fullName evidence="4">ATP-binding cassette domain-containing protein</fullName>
    </submittedName>
</protein>
<dbReference type="GO" id="GO:0034040">
    <property type="term" value="F:ATPase-coupled lipid transmembrane transporter activity"/>
    <property type="evidence" value="ECO:0007669"/>
    <property type="project" value="TreeGrafter"/>
</dbReference>
<dbReference type="InterPro" id="IPR039421">
    <property type="entry name" value="Type_1_exporter"/>
</dbReference>
<dbReference type="Gene3D" id="3.40.50.300">
    <property type="entry name" value="P-loop containing nucleotide triphosphate hydrolases"/>
    <property type="match status" value="1"/>
</dbReference>
<evidence type="ECO:0000259" key="3">
    <source>
        <dbReference type="PROSITE" id="PS50893"/>
    </source>
</evidence>
<dbReference type="EMBL" id="WHOE01000023">
    <property type="protein sequence ID" value="MPW14143.1"/>
    <property type="molecule type" value="Genomic_DNA"/>
</dbReference>
<reference evidence="4 5" key="1">
    <citation type="submission" date="2019-10" db="EMBL/GenBank/DDBJ databases">
        <title>Draft genome sequences of Lactobacillus strains.</title>
        <authorList>
            <person name="Cho G.-S."/>
            <person name="Fagbemigun O."/>
            <person name="Brinks E."/>
            <person name="Franz C.M.A.P."/>
        </authorList>
    </citation>
    <scope>NUCLEOTIDE SEQUENCE [LARGE SCALE GENOMIC DNA]</scope>
    <source>
        <strain evidence="4 5">313</strain>
    </source>
</reference>
<dbReference type="InterPro" id="IPR003439">
    <property type="entry name" value="ABC_transporter-like_ATP-bd"/>
</dbReference>
<gene>
    <name evidence="4" type="ORF">GDZ32_03795</name>
</gene>
<keyword evidence="1" id="KW-0547">Nucleotide-binding</keyword>
<dbReference type="GO" id="GO:0016887">
    <property type="term" value="F:ATP hydrolysis activity"/>
    <property type="evidence" value="ECO:0007669"/>
    <property type="project" value="InterPro"/>
</dbReference>
<organism evidence="4 5">
    <name type="scientific">Lactobacillus helveticus</name>
    <name type="common">Lactobacillus suntoryeus</name>
    <dbReference type="NCBI Taxonomy" id="1587"/>
    <lineage>
        <taxon>Bacteria</taxon>
        <taxon>Bacillati</taxon>
        <taxon>Bacillota</taxon>
        <taxon>Bacilli</taxon>
        <taxon>Lactobacillales</taxon>
        <taxon>Lactobacillaceae</taxon>
        <taxon>Lactobacillus</taxon>
    </lineage>
</organism>
<dbReference type="Proteomes" id="UP000430466">
    <property type="component" value="Unassembled WGS sequence"/>
</dbReference>
<dbReference type="PANTHER" id="PTHR24221">
    <property type="entry name" value="ATP-BINDING CASSETTE SUB-FAMILY B"/>
    <property type="match status" value="1"/>
</dbReference>
<dbReference type="SMART" id="SM00382">
    <property type="entry name" value="AAA"/>
    <property type="match status" value="1"/>
</dbReference>
<dbReference type="InterPro" id="IPR003593">
    <property type="entry name" value="AAA+_ATPase"/>
</dbReference>
<dbReference type="Pfam" id="PF00005">
    <property type="entry name" value="ABC_tran"/>
    <property type="match status" value="1"/>
</dbReference>
<keyword evidence="2 4" id="KW-0067">ATP-binding</keyword>
<comment type="caution">
    <text evidence="4">The sequence shown here is derived from an EMBL/GenBank/DDBJ whole genome shotgun (WGS) entry which is preliminary data.</text>
</comment>